<sequence length="194" mass="21676">MPLVGHWTTFSSTSLHTQDFPKFGKDGRQTRQILMHDGRYGMVHMAKYLLPGNTTVENIPHPGFMTSSLSYFTHFVQLLDVLVVAVLRVSRHLLHALVCKHCMHARSVFNWCLHPIRNFVQSEITSTNCCTPSKFVSAIIFRTLDISLRPTSSQSKIGRRGDGRAAVDMVLIGRSGRRAIIGAGSNDVDGERRA</sequence>
<proteinExistence type="predicted"/>
<dbReference type="EMBL" id="KN817553">
    <property type="protein sequence ID" value="KJA22021.1"/>
    <property type="molecule type" value="Genomic_DNA"/>
</dbReference>
<name>A0A0D2NZW2_HYPSF</name>
<feature type="non-terminal residue" evidence="1">
    <location>
        <position position="194"/>
    </location>
</feature>
<protein>
    <submittedName>
        <fullName evidence="1">Uncharacterized protein</fullName>
    </submittedName>
</protein>
<dbReference type="Proteomes" id="UP000054270">
    <property type="component" value="Unassembled WGS sequence"/>
</dbReference>
<accession>A0A0D2NZW2</accession>
<organism evidence="1 2">
    <name type="scientific">Hypholoma sublateritium (strain FD-334 SS-4)</name>
    <dbReference type="NCBI Taxonomy" id="945553"/>
    <lineage>
        <taxon>Eukaryota</taxon>
        <taxon>Fungi</taxon>
        <taxon>Dikarya</taxon>
        <taxon>Basidiomycota</taxon>
        <taxon>Agaricomycotina</taxon>
        <taxon>Agaricomycetes</taxon>
        <taxon>Agaricomycetidae</taxon>
        <taxon>Agaricales</taxon>
        <taxon>Agaricineae</taxon>
        <taxon>Strophariaceae</taxon>
        <taxon>Hypholoma</taxon>
    </lineage>
</organism>
<evidence type="ECO:0000313" key="1">
    <source>
        <dbReference type="EMBL" id="KJA22021.1"/>
    </source>
</evidence>
<gene>
    <name evidence="1" type="ORF">HYPSUDRAFT_41412</name>
</gene>
<dbReference type="AlphaFoldDB" id="A0A0D2NZW2"/>
<keyword evidence="2" id="KW-1185">Reference proteome</keyword>
<reference evidence="2" key="1">
    <citation type="submission" date="2014-04" db="EMBL/GenBank/DDBJ databases">
        <title>Evolutionary Origins and Diversification of the Mycorrhizal Mutualists.</title>
        <authorList>
            <consortium name="DOE Joint Genome Institute"/>
            <consortium name="Mycorrhizal Genomics Consortium"/>
            <person name="Kohler A."/>
            <person name="Kuo A."/>
            <person name="Nagy L.G."/>
            <person name="Floudas D."/>
            <person name="Copeland A."/>
            <person name="Barry K.W."/>
            <person name="Cichocki N."/>
            <person name="Veneault-Fourrey C."/>
            <person name="LaButti K."/>
            <person name="Lindquist E.A."/>
            <person name="Lipzen A."/>
            <person name="Lundell T."/>
            <person name="Morin E."/>
            <person name="Murat C."/>
            <person name="Riley R."/>
            <person name="Ohm R."/>
            <person name="Sun H."/>
            <person name="Tunlid A."/>
            <person name="Henrissat B."/>
            <person name="Grigoriev I.V."/>
            <person name="Hibbett D.S."/>
            <person name="Martin F."/>
        </authorList>
    </citation>
    <scope>NUCLEOTIDE SEQUENCE [LARGE SCALE GENOMIC DNA]</scope>
    <source>
        <strain evidence="2">FD-334 SS-4</strain>
    </source>
</reference>
<evidence type="ECO:0000313" key="2">
    <source>
        <dbReference type="Proteomes" id="UP000054270"/>
    </source>
</evidence>